<protein>
    <recommendedName>
        <fullName evidence="1">Phage replisome organiser N-terminal domain-containing protein</fullName>
    </recommendedName>
</protein>
<dbReference type="EMBL" id="NGJT01000019">
    <property type="protein sequence ID" value="RST91919.1"/>
    <property type="molecule type" value="Genomic_DNA"/>
</dbReference>
<name>A0A429ZE09_9ENTE</name>
<dbReference type="OrthoDB" id="1821976at2"/>
<evidence type="ECO:0000313" key="3">
    <source>
        <dbReference type="Proteomes" id="UP000288490"/>
    </source>
</evidence>
<dbReference type="AlphaFoldDB" id="A0A429ZE09"/>
<evidence type="ECO:0000313" key="2">
    <source>
        <dbReference type="EMBL" id="RST91919.1"/>
    </source>
</evidence>
<organism evidence="2 3">
    <name type="scientific">Vagococcus bubulae</name>
    <dbReference type="NCBI Taxonomy" id="1977868"/>
    <lineage>
        <taxon>Bacteria</taxon>
        <taxon>Bacillati</taxon>
        <taxon>Bacillota</taxon>
        <taxon>Bacilli</taxon>
        <taxon>Lactobacillales</taxon>
        <taxon>Enterococcaceae</taxon>
        <taxon>Vagococcus</taxon>
    </lineage>
</organism>
<dbReference type="NCBIfam" id="TIGR01714">
    <property type="entry name" value="phage_rep_org_N"/>
    <property type="match status" value="1"/>
</dbReference>
<keyword evidence="3" id="KW-1185">Reference proteome</keyword>
<gene>
    <name evidence="2" type="ORF">CBF36_09345</name>
</gene>
<dbReference type="Pfam" id="PF09681">
    <property type="entry name" value="Phage_rep_org_N"/>
    <property type="match status" value="1"/>
</dbReference>
<proteinExistence type="predicted"/>
<reference evidence="2 3" key="1">
    <citation type="submission" date="2017-05" db="EMBL/GenBank/DDBJ databases">
        <title>Vagococcus spp. assemblies.</title>
        <authorList>
            <person name="Gulvik C.A."/>
        </authorList>
    </citation>
    <scope>NUCLEOTIDE SEQUENCE [LARGE SCALE GENOMIC DNA]</scope>
    <source>
        <strain evidence="2 3">SS1994</strain>
    </source>
</reference>
<feature type="domain" description="Phage replisome organiser N-terminal" evidence="1">
    <location>
        <begin position="21"/>
        <end position="138"/>
    </location>
</feature>
<accession>A0A429ZE09</accession>
<dbReference type="InterPro" id="IPR010056">
    <property type="entry name" value="Phage_rep_org__N"/>
</dbReference>
<dbReference type="Proteomes" id="UP000288490">
    <property type="component" value="Unassembled WGS sequence"/>
</dbReference>
<sequence length="306" mass="36120">MAVKFLSNKFKNNPNNKRYYWLQLKTDFFDQKEIKLLRKIAGGDTYTIIYLKMLLASLKDEGRLYFESIGDDFAEEIALLIDEETENVSITLKFLQAKGLIEIEEQDEYFLNRVPEMIGSEAYSTERSRRHRAKKKQEQVFQSNIKALQCNTVETNCNDKQLRDREDIDIELDNTIDQSSSKEADKVSLKNRFESLWEQYPKKQGKTKAFESYKKAIKDGVTDEQIIKGINDYKKQIELQQTDTQYIKQGSTFFNQRNYLDEFVTGKNHKQVPAKRVEKEWQDHYERAGKLDVSEDIEIFMDDLPY</sequence>
<evidence type="ECO:0000259" key="1">
    <source>
        <dbReference type="Pfam" id="PF09681"/>
    </source>
</evidence>
<comment type="caution">
    <text evidence="2">The sequence shown here is derived from an EMBL/GenBank/DDBJ whole genome shotgun (WGS) entry which is preliminary data.</text>
</comment>